<keyword evidence="2" id="KW-0067">ATP-binding</keyword>
<dbReference type="PRINTS" id="PR01590">
    <property type="entry name" value="HTHFIS"/>
</dbReference>
<keyword evidence="3" id="KW-0805">Transcription regulation</keyword>
<evidence type="ECO:0000259" key="5">
    <source>
        <dbReference type="PROSITE" id="PS50045"/>
    </source>
</evidence>
<comment type="caution">
    <text evidence="6">The sequence shown here is derived from an EMBL/GenBank/DDBJ whole genome shotgun (WGS) entry which is preliminary data.</text>
</comment>
<accession>A0A437KE68</accession>
<dbReference type="Gene3D" id="3.40.50.300">
    <property type="entry name" value="P-loop containing nucleotide triphosphate hydrolases"/>
    <property type="match status" value="1"/>
</dbReference>
<protein>
    <recommendedName>
        <fullName evidence="5">Sigma-54 factor interaction domain-containing protein</fullName>
    </recommendedName>
</protein>
<dbReference type="EMBL" id="RZTZ01000002">
    <property type="protein sequence ID" value="RVT65312.1"/>
    <property type="molecule type" value="Genomic_DNA"/>
</dbReference>
<dbReference type="InterPro" id="IPR058031">
    <property type="entry name" value="AAA_lid_NorR"/>
</dbReference>
<keyword evidence="7" id="KW-1185">Reference proteome</keyword>
<dbReference type="SUPFAM" id="SSF46689">
    <property type="entry name" value="Homeodomain-like"/>
    <property type="match status" value="1"/>
</dbReference>
<dbReference type="InterPro" id="IPR027417">
    <property type="entry name" value="P-loop_NTPase"/>
</dbReference>
<dbReference type="Proteomes" id="UP000288024">
    <property type="component" value="Unassembled WGS sequence"/>
</dbReference>
<evidence type="ECO:0000313" key="6">
    <source>
        <dbReference type="EMBL" id="RVT65312.1"/>
    </source>
</evidence>
<proteinExistence type="predicted"/>
<evidence type="ECO:0000256" key="4">
    <source>
        <dbReference type="ARBA" id="ARBA00023163"/>
    </source>
</evidence>
<dbReference type="InterPro" id="IPR035965">
    <property type="entry name" value="PAS-like_dom_sf"/>
</dbReference>
<dbReference type="PANTHER" id="PTHR32071:SF121">
    <property type="entry name" value="SIGMA L-DEPENDENT TRANSCRIPTIONAL REGULATOR YQIR-RELATED"/>
    <property type="match status" value="1"/>
</dbReference>
<dbReference type="SUPFAM" id="SSF52540">
    <property type="entry name" value="P-loop containing nucleoside triphosphate hydrolases"/>
    <property type="match status" value="1"/>
</dbReference>
<dbReference type="GO" id="GO:0006355">
    <property type="term" value="P:regulation of DNA-templated transcription"/>
    <property type="evidence" value="ECO:0007669"/>
    <property type="project" value="InterPro"/>
</dbReference>
<keyword evidence="4" id="KW-0804">Transcription</keyword>
<dbReference type="PROSITE" id="PS50045">
    <property type="entry name" value="SIGMA54_INTERACT_4"/>
    <property type="match status" value="1"/>
</dbReference>
<sequence>MDLSYQSIEQSIFQELKEAVILIDKHGKIVCYNQQAKVVAQSQHNRELSMHAHILDVFPKSELMRVLQTKKAEIRKLFRLNDKLSVHVSRFPLLDNAGELLGAAAIIQQDGASAETNWQIDEYIQEGMQTVLQNTSQAFVILNEHGFTILQNPAHEKFLLTLQKDSAAEAVWKQKLEEVCKKTLQTRRMVEEKIRGESIEGSVKCLPNLIDGVLKGCILFIDHNLEQAELRKKLEQSRRIIRALETQSRFKDFTINSARMKMAVQQGKIAADMDYPVFLRGAAGTGKKMLANAIHNDGKRKYQAFTVVDCLKDEEKLADYLGRMSSKDISIHPQGTVYFKNITALPLTQQMQLHQIVLNSQENAAVYRLIVSSDVNVETAMIEGAFQKELYYDLLQTSIHIPALKERKEDIAPLVEEWIQIGNEEYGSCITSIDPAAMEVLQNFPYNNNFKELRASLEHSLAKLDRGTTTLSVSHLAFFANATNNQEESNPETGDKPLSELVEEYEKVIIKKTMAALDGNKTLTAKKLGLSVRNLYYKLEKYQLN</sequence>
<dbReference type="InterPro" id="IPR002078">
    <property type="entry name" value="Sigma_54_int"/>
</dbReference>
<dbReference type="Gene3D" id="3.30.450.20">
    <property type="entry name" value="PAS domain"/>
    <property type="match status" value="1"/>
</dbReference>
<dbReference type="AlphaFoldDB" id="A0A437KE68"/>
<dbReference type="RefSeq" id="WP_127737531.1">
    <property type="nucleotide sequence ID" value="NZ_RZTZ01000002.1"/>
</dbReference>
<evidence type="ECO:0000256" key="3">
    <source>
        <dbReference type="ARBA" id="ARBA00023015"/>
    </source>
</evidence>
<gene>
    <name evidence="6" type="ORF">EM808_07340</name>
</gene>
<dbReference type="Gene3D" id="1.10.8.60">
    <property type="match status" value="1"/>
</dbReference>
<dbReference type="Gene3D" id="1.10.10.60">
    <property type="entry name" value="Homeodomain-like"/>
    <property type="match status" value="1"/>
</dbReference>
<organism evidence="6 7">
    <name type="scientific">Niallia taxi</name>
    <dbReference type="NCBI Taxonomy" id="2499688"/>
    <lineage>
        <taxon>Bacteria</taxon>
        <taxon>Bacillati</taxon>
        <taxon>Bacillota</taxon>
        <taxon>Bacilli</taxon>
        <taxon>Bacillales</taxon>
        <taxon>Bacillaceae</taxon>
        <taxon>Niallia</taxon>
    </lineage>
</organism>
<dbReference type="SUPFAM" id="SSF55785">
    <property type="entry name" value="PYP-like sensor domain (PAS domain)"/>
    <property type="match status" value="1"/>
</dbReference>
<dbReference type="GO" id="GO:0005524">
    <property type="term" value="F:ATP binding"/>
    <property type="evidence" value="ECO:0007669"/>
    <property type="project" value="UniProtKB-KW"/>
</dbReference>
<name>A0A437KE68_9BACI</name>
<dbReference type="InterPro" id="IPR009057">
    <property type="entry name" value="Homeodomain-like_sf"/>
</dbReference>
<evidence type="ECO:0000256" key="2">
    <source>
        <dbReference type="ARBA" id="ARBA00022840"/>
    </source>
</evidence>
<dbReference type="PANTHER" id="PTHR32071">
    <property type="entry name" value="TRANSCRIPTIONAL REGULATORY PROTEIN"/>
    <property type="match status" value="1"/>
</dbReference>
<dbReference type="Pfam" id="PF25601">
    <property type="entry name" value="AAA_lid_14"/>
    <property type="match status" value="1"/>
</dbReference>
<keyword evidence="1" id="KW-0547">Nucleotide-binding</keyword>
<dbReference type="Pfam" id="PF02954">
    <property type="entry name" value="HTH_8"/>
    <property type="match status" value="1"/>
</dbReference>
<reference evidence="6 7" key="1">
    <citation type="submission" date="2019-01" db="EMBL/GenBank/DDBJ databases">
        <title>Bacillus sp. M5HDSG1-1, whole genome shotgun sequence.</title>
        <authorList>
            <person name="Tuo L."/>
        </authorList>
    </citation>
    <scope>NUCLEOTIDE SEQUENCE [LARGE SCALE GENOMIC DNA]</scope>
    <source>
        <strain evidence="6 7">M5HDSG1-1</strain>
    </source>
</reference>
<evidence type="ECO:0000313" key="7">
    <source>
        <dbReference type="Proteomes" id="UP000288024"/>
    </source>
</evidence>
<evidence type="ECO:0000256" key="1">
    <source>
        <dbReference type="ARBA" id="ARBA00022741"/>
    </source>
</evidence>
<dbReference type="GO" id="GO:0043565">
    <property type="term" value="F:sequence-specific DNA binding"/>
    <property type="evidence" value="ECO:0007669"/>
    <property type="project" value="InterPro"/>
</dbReference>
<dbReference type="Pfam" id="PF14532">
    <property type="entry name" value="Sigma54_activ_2"/>
    <property type="match status" value="1"/>
</dbReference>
<feature type="domain" description="Sigma-54 factor interaction" evidence="5">
    <location>
        <begin position="253"/>
        <end position="462"/>
    </location>
</feature>
<dbReference type="InterPro" id="IPR002197">
    <property type="entry name" value="HTH_Fis"/>
</dbReference>